<name>A0ABZ2HLY2_9RHOB</name>
<dbReference type="Pfam" id="PF09935">
    <property type="entry name" value="DUF2167"/>
    <property type="match status" value="1"/>
</dbReference>
<evidence type="ECO:0000313" key="4">
    <source>
        <dbReference type="Proteomes" id="UP001364156"/>
    </source>
</evidence>
<sequence>MYFKQLCCGAILATCVSSAAFAISVKEAYPDQYSLETPEWQAVLDTIDLKQGVQNLPRVTLDVPDDYYFVNSKDAETILHDIWGNPPGDFVLGMLFHKDGYFIENWGVEVFYEDTGYVSDSDAADMDYDALLANLRSDMQSENKWREQNGYERIELLGWAEPPHYEAEEHKLYWAKELAFEGYETNVLNYNIRVLGREGVLVLNFIADIENLAEVKSAAPDVLDMPSFTPGNTYADFNPSTDAVAAYGIGGLIAGKAAAKTGLLAAGVLLLKKFWFVLLIPLIGLKNVIFGRRA</sequence>
<feature type="chain" id="PRO_5045152512" evidence="2">
    <location>
        <begin position="23"/>
        <end position="294"/>
    </location>
</feature>
<keyword evidence="2" id="KW-0732">Signal</keyword>
<accession>A0ABZ2HLY2</accession>
<evidence type="ECO:0000256" key="2">
    <source>
        <dbReference type="SAM" id="SignalP"/>
    </source>
</evidence>
<keyword evidence="1" id="KW-0812">Transmembrane</keyword>
<keyword evidence="4" id="KW-1185">Reference proteome</keyword>
<feature type="transmembrane region" description="Helical" evidence="1">
    <location>
        <begin position="263"/>
        <end position="285"/>
    </location>
</feature>
<proteinExistence type="predicted"/>
<protein>
    <submittedName>
        <fullName evidence="3">DUF2167 domain-containing protein</fullName>
    </submittedName>
</protein>
<dbReference type="InterPro" id="IPR018682">
    <property type="entry name" value="DUF2167_membr"/>
</dbReference>
<evidence type="ECO:0000313" key="3">
    <source>
        <dbReference type="EMBL" id="WWR46668.1"/>
    </source>
</evidence>
<dbReference type="Proteomes" id="UP001364156">
    <property type="component" value="Chromosome"/>
</dbReference>
<dbReference type="EMBL" id="CP146069">
    <property type="protein sequence ID" value="WWR46668.1"/>
    <property type="molecule type" value="Genomic_DNA"/>
</dbReference>
<organism evidence="3 4">
    <name type="scientific">Roseovarius phycicola</name>
    <dbReference type="NCBI Taxonomy" id="3080976"/>
    <lineage>
        <taxon>Bacteria</taxon>
        <taxon>Pseudomonadati</taxon>
        <taxon>Pseudomonadota</taxon>
        <taxon>Alphaproteobacteria</taxon>
        <taxon>Rhodobacterales</taxon>
        <taxon>Roseobacteraceae</taxon>
        <taxon>Roseovarius</taxon>
    </lineage>
</organism>
<gene>
    <name evidence="3" type="ORF">RZ517_00305</name>
</gene>
<keyword evidence="1" id="KW-0472">Membrane</keyword>
<reference evidence="3 4" key="1">
    <citation type="submission" date="2023-10" db="EMBL/GenBank/DDBJ databases">
        <title>Roseovarius strain S88 nov., isolated from a marine algae.</title>
        <authorList>
            <person name="Lee M.W."/>
            <person name="Lee J.K."/>
            <person name="Kim J.M."/>
            <person name="Choi D.G."/>
            <person name="Baek J.H."/>
            <person name="Bayburt H."/>
            <person name="Jung J.J."/>
            <person name="Han D.M."/>
            <person name="Jeon C.O."/>
        </authorList>
    </citation>
    <scope>NUCLEOTIDE SEQUENCE [LARGE SCALE GENOMIC DNA]</scope>
    <source>
        <strain evidence="3 4">S88</strain>
    </source>
</reference>
<evidence type="ECO:0000256" key="1">
    <source>
        <dbReference type="SAM" id="Phobius"/>
    </source>
</evidence>
<dbReference type="RefSeq" id="WP_338549517.1">
    <property type="nucleotide sequence ID" value="NZ_CP146069.1"/>
</dbReference>
<feature type="signal peptide" evidence="2">
    <location>
        <begin position="1"/>
        <end position="22"/>
    </location>
</feature>
<keyword evidence="1" id="KW-1133">Transmembrane helix</keyword>